<dbReference type="InterPro" id="IPR010982">
    <property type="entry name" value="Lambda_DNA-bd_dom_sf"/>
</dbReference>
<dbReference type="Pfam" id="PF13560">
    <property type="entry name" value="HTH_31"/>
    <property type="match status" value="1"/>
</dbReference>
<feature type="domain" description="HTH cro/C1-type" evidence="1">
    <location>
        <begin position="13"/>
        <end position="68"/>
    </location>
</feature>
<dbReference type="Gene3D" id="1.10.260.40">
    <property type="entry name" value="lambda repressor-like DNA-binding domains"/>
    <property type="match status" value="1"/>
</dbReference>
<organism evidence="2 3">
    <name type="scientific">Streptacidiphilus jiangxiensis</name>
    <dbReference type="NCBI Taxonomy" id="235985"/>
    <lineage>
        <taxon>Bacteria</taxon>
        <taxon>Bacillati</taxon>
        <taxon>Actinomycetota</taxon>
        <taxon>Actinomycetes</taxon>
        <taxon>Kitasatosporales</taxon>
        <taxon>Streptomycetaceae</taxon>
        <taxon>Streptacidiphilus</taxon>
    </lineage>
</organism>
<evidence type="ECO:0000313" key="3">
    <source>
        <dbReference type="Proteomes" id="UP000183015"/>
    </source>
</evidence>
<dbReference type="GO" id="GO:0003677">
    <property type="term" value="F:DNA binding"/>
    <property type="evidence" value="ECO:0007669"/>
    <property type="project" value="InterPro"/>
</dbReference>
<accession>A0A1H7MZF8</accession>
<sequence length="145" mass="16079">MPTDAERELGLALYRLRVERGLSLRALAKLLGYSAHSVFADVEKARRVPPESMVRSYERCFDVPPGSLMALRQEALRARAVLLTDRFAALSADCPPPTPTVDAPPCPVEHEDGGRLRALATGAARALRRAFRARGDRRTGRPHHW</sequence>
<name>A0A1H7MZF8_STRJI</name>
<dbReference type="AlphaFoldDB" id="A0A1H7MZF8"/>
<dbReference type="SMART" id="SM00530">
    <property type="entry name" value="HTH_XRE"/>
    <property type="match status" value="1"/>
</dbReference>
<dbReference type="InterPro" id="IPR001387">
    <property type="entry name" value="Cro/C1-type_HTH"/>
</dbReference>
<dbReference type="STRING" id="235985.SAMN05414137_106136"/>
<proteinExistence type="predicted"/>
<dbReference type="SUPFAM" id="SSF47413">
    <property type="entry name" value="lambda repressor-like DNA-binding domains"/>
    <property type="match status" value="1"/>
</dbReference>
<dbReference type="OrthoDB" id="3504495at2"/>
<reference evidence="3" key="1">
    <citation type="submission" date="2016-10" db="EMBL/GenBank/DDBJ databases">
        <authorList>
            <person name="Varghese N."/>
        </authorList>
    </citation>
    <scope>NUCLEOTIDE SEQUENCE [LARGE SCALE GENOMIC DNA]</scope>
    <source>
        <strain evidence="3">DSM 45096 / BCRC 16803 / CGMCC 4.1857 / CIP 109030 / JCM 12277 / KCTC 19219 / NBRC 100920 / 33214</strain>
    </source>
</reference>
<dbReference type="EMBL" id="FOAZ01000006">
    <property type="protein sequence ID" value="SEL16461.1"/>
    <property type="molecule type" value="Genomic_DNA"/>
</dbReference>
<gene>
    <name evidence="2" type="ORF">SAMN05414137_106136</name>
</gene>
<dbReference type="Proteomes" id="UP000183015">
    <property type="component" value="Unassembled WGS sequence"/>
</dbReference>
<dbReference type="RefSeq" id="WP_042447221.1">
    <property type="nucleotide sequence ID" value="NZ_BBPN01000012.1"/>
</dbReference>
<dbReference type="PROSITE" id="PS50943">
    <property type="entry name" value="HTH_CROC1"/>
    <property type="match status" value="1"/>
</dbReference>
<dbReference type="CDD" id="cd00093">
    <property type="entry name" value="HTH_XRE"/>
    <property type="match status" value="1"/>
</dbReference>
<keyword evidence="3" id="KW-1185">Reference proteome</keyword>
<evidence type="ECO:0000313" key="2">
    <source>
        <dbReference type="EMBL" id="SEL16461.1"/>
    </source>
</evidence>
<protein>
    <submittedName>
        <fullName evidence="2">Helix-turn-helix domain-containing protein</fullName>
    </submittedName>
</protein>
<evidence type="ECO:0000259" key="1">
    <source>
        <dbReference type="PROSITE" id="PS50943"/>
    </source>
</evidence>
<dbReference type="eggNOG" id="ENOG502ZE00">
    <property type="taxonomic scope" value="Bacteria"/>
</dbReference>